<dbReference type="GO" id="GO:0016491">
    <property type="term" value="F:oxidoreductase activity"/>
    <property type="evidence" value="ECO:0007669"/>
    <property type="project" value="UniProtKB-KW"/>
</dbReference>
<evidence type="ECO:0000256" key="2">
    <source>
        <dbReference type="ARBA" id="ARBA00022475"/>
    </source>
</evidence>
<feature type="transmembrane region" description="Helical" evidence="14">
    <location>
        <begin position="216"/>
        <end position="233"/>
    </location>
</feature>
<evidence type="ECO:0000256" key="10">
    <source>
        <dbReference type="ARBA" id="ARBA00023133"/>
    </source>
</evidence>
<feature type="transmembrane region" description="Helical" evidence="14">
    <location>
        <begin position="12"/>
        <end position="33"/>
    </location>
</feature>
<dbReference type="SUPFAM" id="SSF56014">
    <property type="entry name" value="Nitrite and sulphite reductase 4Fe-4S domain-like"/>
    <property type="match status" value="1"/>
</dbReference>
<dbReference type="PATRIC" id="fig|1305737.6.peg.1784"/>
<dbReference type="PANTHER" id="PTHR35457:SF1">
    <property type="entry name" value="HEME A SYNTHASE"/>
    <property type="match status" value="1"/>
</dbReference>
<dbReference type="AlphaFoldDB" id="A0A0P7YIE0"/>
<keyword evidence="7" id="KW-0560">Oxidoreductase</keyword>
<evidence type="ECO:0000256" key="1">
    <source>
        <dbReference type="ARBA" id="ARBA00004141"/>
    </source>
</evidence>
<evidence type="ECO:0000313" key="15">
    <source>
        <dbReference type="EMBL" id="KPQ18433.1"/>
    </source>
</evidence>
<feature type="transmembrane region" description="Helical" evidence="14">
    <location>
        <begin position="117"/>
        <end position="135"/>
    </location>
</feature>
<proteinExistence type="predicted"/>
<dbReference type="PANTHER" id="PTHR35457">
    <property type="entry name" value="HEME A SYNTHASE"/>
    <property type="match status" value="1"/>
</dbReference>
<evidence type="ECO:0000256" key="9">
    <source>
        <dbReference type="ARBA" id="ARBA00023014"/>
    </source>
</evidence>
<dbReference type="eggNOG" id="COG1612">
    <property type="taxonomic scope" value="Bacteria"/>
</dbReference>
<evidence type="ECO:0000256" key="11">
    <source>
        <dbReference type="ARBA" id="ARBA00023136"/>
    </source>
</evidence>
<keyword evidence="8" id="KW-0408">Iron</keyword>
<evidence type="ECO:0000256" key="4">
    <source>
        <dbReference type="ARBA" id="ARBA00022692"/>
    </source>
</evidence>
<keyword evidence="11 14" id="KW-0472">Membrane</keyword>
<keyword evidence="6 14" id="KW-1133">Transmembrane helix</keyword>
<evidence type="ECO:0000256" key="3">
    <source>
        <dbReference type="ARBA" id="ARBA00022485"/>
    </source>
</evidence>
<evidence type="ECO:0000256" key="13">
    <source>
        <dbReference type="ARBA" id="ARBA00023444"/>
    </source>
</evidence>
<name>A0A0P7YIE0_9BACT</name>
<keyword evidence="5" id="KW-0479">Metal-binding</keyword>
<dbReference type="GO" id="GO:0051539">
    <property type="term" value="F:4 iron, 4 sulfur cluster binding"/>
    <property type="evidence" value="ECO:0007669"/>
    <property type="project" value="UniProtKB-KW"/>
</dbReference>
<dbReference type="Proteomes" id="UP000050421">
    <property type="component" value="Unassembled WGS sequence"/>
</dbReference>
<evidence type="ECO:0000256" key="5">
    <source>
        <dbReference type="ARBA" id="ARBA00022723"/>
    </source>
</evidence>
<comment type="subcellular location">
    <subcellularLocation>
        <location evidence="1">Membrane</location>
        <topology evidence="1">Multi-pass membrane protein</topology>
    </subcellularLocation>
</comment>
<protein>
    <submittedName>
        <fullName evidence="15">Cytochrome c oxidase assembly heme A synthase CoxW</fullName>
    </submittedName>
</protein>
<comment type="pathway">
    <text evidence="13">Porphyrin-containing compound metabolism.</text>
</comment>
<keyword evidence="10" id="KW-0350">Heme biosynthesis</keyword>
<evidence type="ECO:0000256" key="12">
    <source>
        <dbReference type="ARBA" id="ARBA00023157"/>
    </source>
</evidence>
<evidence type="ECO:0000256" key="6">
    <source>
        <dbReference type="ARBA" id="ARBA00022989"/>
    </source>
</evidence>
<dbReference type="GO" id="GO:0016020">
    <property type="term" value="C:membrane"/>
    <property type="evidence" value="ECO:0007669"/>
    <property type="project" value="UniProtKB-SubCell"/>
</dbReference>
<dbReference type="STRING" id="1305737.GCA_000526355_02119"/>
<keyword evidence="2" id="KW-1003">Cell membrane</keyword>
<feature type="transmembrane region" description="Helical" evidence="14">
    <location>
        <begin position="327"/>
        <end position="345"/>
    </location>
</feature>
<dbReference type="InterPro" id="IPR050450">
    <property type="entry name" value="COX15/CtaA_HemeA_synthase"/>
</dbReference>
<dbReference type="OrthoDB" id="1447144at2"/>
<feature type="transmembrane region" description="Helical" evidence="14">
    <location>
        <begin position="147"/>
        <end position="164"/>
    </location>
</feature>
<keyword evidence="3" id="KW-0004">4Fe-4S</keyword>
<organism evidence="15 16">
    <name type="scientific">Algoriphagus marincola HL-49</name>
    <dbReference type="NCBI Taxonomy" id="1305737"/>
    <lineage>
        <taxon>Bacteria</taxon>
        <taxon>Pseudomonadati</taxon>
        <taxon>Bacteroidota</taxon>
        <taxon>Cytophagia</taxon>
        <taxon>Cytophagales</taxon>
        <taxon>Cyclobacteriaceae</taxon>
        <taxon>Algoriphagus</taxon>
    </lineage>
</organism>
<dbReference type="GO" id="GO:0006784">
    <property type="term" value="P:heme A biosynthetic process"/>
    <property type="evidence" value="ECO:0007669"/>
    <property type="project" value="InterPro"/>
</dbReference>
<keyword evidence="4 14" id="KW-0812">Transmembrane</keyword>
<dbReference type="GO" id="GO:0046872">
    <property type="term" value="F:metal ion binding"/>
    <property type="evidence" value="ECO:0007669"/>
    <property type="project" value="UniProtKB-KW"/>
</dbReference>
<feature type="transmembrane region" description="Helical" evidence="14">
    <location>
        <begin position="298"/>
        <end position="321"/>
    </location>
</feature>
<dbReference type="EMBL" id="LJXT01000025">
    <property type="protein sequence ID" value="KPQ18433.1"/>
    <property type="molecule type" value="Genomic_DNA"/>
</dbReference>
<dbReference type="InterPro" id="IPR003780">
    <property type="entry name" value="COX15/CtaA_fam"/>
</dbReference>
<reference evidence="15 16" key="1">
    <citation type="submission" date="2015-09" db="EMBL/GenBank/DDBJ databases">
        <title>Identification and resolution of microdiversity through metagenomic sequencing of parallel consortia.</title>
        <authorList>
            <person name="Nelson W.C."/>
            <person name="Romine M.F."/>
            <person name="Lindemann S.R."/>
        </authorList>
    </citation>
    <scope>NUCLEOTIDE SEQUENCE [LARGE SCALE GENOMIC DNA]</scope>
    <source>
        <strain evidence="15">HL-49</strain>
    </source>
</reference>
<evidence type="ECO:0000256" key="14">
    <source>
        <dbReference type="SAM" id="Phobius"/>
    </source>
</evidence>
<evidence type="ECO:0000256" key="7">
    <source>
        <dbReference type="ARBA" id="ARBA00023002"/>
    </source>
</evidence>
<comment type="caution">
    <text evidence="15">The sequence shown here is derived from an EMBL/GenBank/DDBJ whole genome shotgun (WGS) entry which is preliminary data.</text>
</comment>
<keyword evidence="9" id="KW-0411">Iron-sulfur</keyword>
<feature type="transmembrane region" description="Helical" evidence="14">
    <location>
        <begin position="265"/>
        <end position="286"/>
    </location>
</feature>
<accession>A0A0P7YIE0</accession>
<evidence type="ECO:0000313" key="16">
    <source>
        <dbReference type="Proteomes" id="UP000050421"/>
    </source>
</evidence>
<keyword evidence="12" id="KW-1015">Disulfide bond</keyword>
<sequence>MKQKNLKNLNSFRRTGLVTVIAVYFLILVGGIVRSTGSGMGCPDWPKCFGSLVPPTSVDQLPKNYQDIYLEKRLAKNERFVATLDKLGFDKAAERIANDKTILIEEEFNATKTWIEYINRLIGVVIGFLIILTVWKSLKLWKTDRTIPILSIASLVLVLFQGWIGSIVVSTNLLDWMITLHMILALLLVVLLLYINHRAFLVKYENHKEDQVPSKVKWLLVIGTALMVVQIVFGTQVREELDQISFSLGGMMRDTWIDQIGMTFLIHRSFSLVLLGIHLLYFFWAFKYTRRKSPVNKWSQALLLVIVMEIATGIGMAYFAIPAFLQPVHLLLGSLIIGVQFVLLFQLRTQEDVNLITNPS</sequence>
<feature type="transmembrane region" description="Helical" evidence="14">
    <location>
        <begin position="176"/>
        <end position="195"/>
    </location>
</feature>
<evidence type="ECO:0000256" key="8">
    <source>
        <dbReference type="ARBA" id="ARBA00023004"/>
    </source>
</evidence>
<dbReference type="Pfam" id="PF02628">
    <property type="entry name" value="COX15-CtaA"/>
    <property type="match status" value="2"/>
</dbReference>
<dbReference type="InterPro" id="IPR045854">
    <property type="entry name" value="NO2/SO3_Rdtase_4Fe4S_sf"/>
</dbReference>
<gene>
    <name evidence="15" type="primary">coxW</name>
    <name evidence="15" type="ORF">HLUCCX10_05610</name>
</gene>